<accession>A0ABY9YAU9</accession>
<evidence type="ECO:0000313" key="2">
    <source>
        <dbReference type="EMBL" id="WNH47820.1"/>
    </source>
</evidence>
<dbReference type="RefSeq" id="WP_311182519.1">
    <property type="nucleotide sequence ID" value="NZ_CP115543.1"/>
</dbReference>
<evidence type="ECO:0000313" key="3">
    <source>
        <dbReference type="Proteomes" id="UP001305421"/>
    </source>
</evidence>
<gene>
    <name evidence="2" type="ORF">PDM28_14190</name>
</gene>
<evidence type="ECO:0008006" key="4">
    <source>
        <dbReference type="Google" id="ProtNLM"/>
    </source>
</evidence>
<feature type="region of interest" description="Disordered" evidence="1">
    <location>
        <begin position="170"/>
        <end position="189"/>
    </location>
</feature>
<organism evidence="2 3">
    <name type="scientific">Stenotrophomonas aracearum</name>
    <dbReference type="NCBI Taxonomy" id="3003272"/>
    <lineage>
        <taxon>Bacteria</taxon>
        <taxon>Pseudomonadati</taxon>
        <taxon>Pseudomonadota</taxon>
        <taxon>Gammaproteobacteria</taxon>
        <taxon>Lysobacterales</taxon>
        <taxon>Lysobacteraceae</taxon>
        <taxon>Stenotrophomonas</taxon>
    </lineage>
</organism>
<dbReference type="EMBL" id="CP115543">
    <property type="protein sequence ID" value="WNH47820.1"/>
    <property type="molecule type" value="Genomic_DNA"/>
</dbReference>
<protein>
    <recommendedName>
        <fullName evidence="4">Type III effector protein</fullName>
    </recommendedName>
</protein>
<dbReference type="Proteomes" id="UP001305421">
    <property type="component" value="Chromosome"/>
</dbReference>
<sequence length="850" mass="91263">MFQATARILPSFFVRAAQLMRGRRDSVIPVPPHATTPIPLTGISNHPSLALPAPVRVSRMPASAANAEAPRAPGPNEEALGILSSQIHLLLGQTRNGAPARFGRTLDRLALDPEASLGRRQCSQLLRAIKDLPTGATVPERQKQLRITLYDLTRAARAEAMLHEQIARHTEREKRNALPGSQRSTRTGGMLGVRFGLPGAVDAGAALGAAKDTSVGTFDDLTIGMVRSGRVTAQATAQANVAPGVGVNAKLSGYSSEGEADISMSMRTRVLRLAHASVERRLGGNALQRAFNRVTEPRRDRYDERTSRALALQSTLPVLLGHQAVARPLAFGKRGLLISAGMTVHGGALDAAASYGVGQLGASGALARTELRASLPTRLTELGADGLPATKDADVHAALDARMSQRLARVLDARPADKHWQLPALRAVRELTERPEEAGSLARRLDAVADVRAAFDQLQALADLSLRAPAHARAPLASLARDWGAAGTAPEPIMIAMLDTLAWLQAVPEPHTGPAHAQWTALQRSVQAEARRIHDTTLPHDREWMKRATHAFREQIQRIASTSGTLSLSAALPLFSATGAVTVDRQVRQDPDPLRDGDYLVVTFAADLAPSLGTLLSELERQFPAWGTLPAEQARAVIDPISASFSLGGAMRCRLRFFRPSFQNDPDFPRKACGSHVYSVRVEGETSKGVDVTVPVPLAPAVASTLTLQHSRSTTTTLYERLPATTLTNTLMRYQSECSATTPHAETWTRMLDLYGDDLDALAEALVDSSSVAALEARYWLQREPATTPGGATTRRSAPDTSTLDAFNLEADRAVRRDQLFALFEAVGDITTRQKATSALIGPLTLPAET</sequence>
<reference evidence="2 3" key="1">
    <citation type="submission" date="2022-12" db="EMBL/GenBank/DDBJ databases">
        <title>Two new species, Stenotrophomonas aracearum and Stenotrophomonas oahuensis, isolated from Anthurium (Araceae family) in Hawaii.</title>
        <authorList>
            <person name="Chunag S.C."/>
            <person name="Dobhal S."/>
            <person name="Alvarez A."/>
            <person name="Arif M."/>
        </authorList>
    </citation>
    <scope>NUCLEOTIDE SEQUENCE [LARGE SCALE GENOMIC DNA]</scope>
    <source>
        <strain evidence="2 3">A5588</strain>
    </source>
</reference>
<proteinExistence type="predicted"/>
<keyword evidence="3" id="KW-1185">Reference proteome</keyword>
<name>A0ABY9YAU9_9GAMM</name>
<evidence type="ECO:0000256" key="1">
    <source>
        <dbReference type="SAM" id="MobiDB-lite"/>
    </source>
</evidence>